<gene>
    <name evidence="2" type="ORF">HYG85_18680</name>
</gene>
<dbReference type="SUPFAM" id="SSF51726">
    <property type="entry name" value="UROD/MetE-like"/>
    <property type="match status" value="1"/>
</dbReference>
<dbReference type="InterPro" id="IPR000257">
    <property type="entry name" value="Uroporphyrinogen_deCOase"/>
</dbReference>
<dbReference type="InterPro" id="IPR038071">
    <property type="entry name" value="UROD/MetE-like_sf"/>
</dbReference>
<dbReference type="PANTHER" id="PTHR47099">
    <property type="entry name" value="METHYLCOBAMIDE:COM METHYLTRANSFERASE MTBA"/>
    <property type="match status" value="1"/>
</dbReference>
<dbReference type="InterPro" id="IPR052024">
    <property type="entry name" value="Methanogen_methyltrans"/>
</dbReference>
<name>A0A8J8MGB0_9FIRM</name>
<evidence type="ECO:0000313" key="2">
    <source>
        <dbReference type="EMBL" id="QUH32060.1"/>
    </source>
</evidence>
<accession>A0A8J8MGB0</accession>
<keyword evidence="2" id="KW-0808">Transferase</keyword>
<dbReference type="AlphaFoldDB" id="A0A8J8MGB0"/>
<organism evidence="2 3">
    <name type="scientific">Vallitalea guaymasensis</name>
    <dbReference type="NCBI Taxonomy" id="1185412"/>
    <lineage>
        <taxon>Bacteria</taxon>
        <taxon>Bacillati</taxon>
        <taxon>Bacillota</taxon>
        <taxon>Clostridia</taxon>
        <taxon>Lachnospirales</taxon>
        <taxon>Vallitaleaceae</taxon>
        <taxon>Vallitalea</taxon>
    </lineage>
</organism>
<dbReference type="Pfam" id="PF01208">
    <property type="entry name" value="URO-D"/>
    <property type="match status" value="1"/>
</dbReference>
<dbReference type="GO" id="GO:0006779">
    <property type="term" value="P:porphyrin-containing compound biosynthetic process"/>
    <property type="evidence" value="ECO:0007669"/>
    <property type="project" value="InterPro"/>
</dbReference>
<proteinExistence type="predicted"/>
<feature type="domain" description="Uroporphyrinogen decarboxylase (URO-D)" evidence="1">
    <location>
        <begin position="148"/>
        <end position="397"/>
    </location>
</feature>
<reference evidence="2 3" key="1">
    <citation type="submission" date="2020-07" db="EMBL/GenBank/DDBJ databases">
        <title>Vallitalea guaymasensis genome.</title>
        <authorList>
            <person name="Postec A."/>
        </authorList>
    </citation>
    <scope>NUCLEOTIDE SEQUENCE [LARGE SCALE GENOMIC DNA]</scope>
    <source>
        <strain evidence="2 3">Ra1766G1</strain>
    </source>
</reference>
<dbReference type="EMBL" id="CP058561">
    <property type="protein sequence ID" value="QUH32060.1"/>
    <property type="molecule type" value="Genomic_DNA"/>
</dbReference>
<dbReference type="Gene3D" id="3.20.20.210">
    <property type="match status" value="1"/>
</dbReference>
<dbReference type="GO" id="GO:0008168">
    <property type="term" value="F:methyltransferase activity"/>
    <property type="evidence" value="ECO:0007669"/>
    <property type="project" value="UniProtKB-KW"/>
</dbReference>
<keyword evidence="3" id="KW-1185">Reference proteome</keyword>
<dbReference type="GO" id="GO:0004853">
    <property type="term" value="F:uroporphyrinogen decarboxylase activity"/>
    <property type="evidence" value="ECO:0007669"/>
    <property type="project" value="InterPro"/>
</dbReference>
<dbReference type="Proteomes" id="UP000677305">
    <property type="component" value="Chromosome"/>
</dbReference>
<protein>
    <submittedName>
        <fullName evidence="2">Methyltransferase</fullName>
    </submittedName>
</protein>
<dbReference type="KEGG" id="vgu:HYG85_18680"/>
<evidence type="ECO:0000313" key="3">
    <source>
        <dbReference type="Proteomes" id="UP000677305"/>
    </source>
</evidence>
<dbReference type="PANTHER" id="PTHR47099:SF1">
    <property type="entry name" value="METHYLCOBAMIDE:COM METHYLTRANSFERASE MTBA"/>
    <property type="match status" value="1"/>
</dbReference>
<evidence type="ECO:0000259" key="1">
    <source>
        <dbReference type="Pfam" id="PF01208"/>
    </source>
</evidence>
<sequence>MLTSRERVRMALNHEEPDKIPIDFGGMRSSGISAIGYNKLKKHLKMTDGATKVYDVFQQLAEPEEKLMKRMGADVIQLHRLRPTFGLDIREWKESILQDGSNCMVPKDFNPITNKDEGLDIVKDGTVIARMPKDGFYFDQIHHPYADVQTKEDIDKIPMEKITDEELEYLRKTAKKLYEETDYAILGAFGGNILESGQIDWGYERFYMELALNPELVHYYLQKLTDVYLYNLEKYLNAVGQYIDIIQFGDDLGTQENLQLSVNMYREMIKPYHKAQFQYVQQNYPNVKVLFHSCGAIYNIIPDLIDAGVQALNPIQLSAKGMDPVKLKEEFGKDLVFWGGGVDTQQTVTSGTVEDIQNEVKQQIEIFASGGGFVFTQVHNIQSDIEPEKVLAIYDSAIKFRDYSTLKKND</sequence>
<dbReference type="GO" id="GO:0032259">
    <property type="term" value="P:methylation"/>
    <property type="evidence" value="ECO:0007669"/>
    <property type="project" value="UniProtKB-KW"/>
</dbReference>
<keyword evidence="2" id="KW-0489">Methyltransferase</keyword>